<name>A0A391NUB8_9EUKA</name>
<protein>
    <submittedName>
        <fullName evidence="1">Uncharacterized protein</fullName>
    </submittedName>
</protein>
<proteinExistence type="predicted"/>
<comment type="caution">
    <text evidence="1">The sequence shown here is derived from an EMBL/GenBank/DDBJ whole genome shotgun (WGS) entry which is preliminary data.</text>
</comment>
<sequence length="129" mass="14177">MESLQAKYEGFQEHLTQLRASGSVSEDALGNMERLFRSVYTSAKMGIEQREHDAYEAVPPAVTATIVPQIPPRVPQVQATAAPPPPGSAKEAVLDEYIRRLGMILESVPQPRSLSHLRPAPAHTHLVRC</sequence>
<dbReference type="AlphaFoldDB" id="A0A391NUB8"/>
<evidence type="ECO:0000313" key="1">
    <source>
        <dbReference type="EMBL" id="GCA62828.1"/>
    </source>
</evidence>
<evidence type="ECO:0000313" key="2">
    <source>
        <dbReference type="Proteomes" id="UP000265618"/>
    </source>
</evidence>
<accession>A0A391NUB8</accession>
<dbReference type="Proteomes" id="UP000265618">
    <property type="component" value="Unassembled WGS sequence"/>
</dbReference>
<organism evidence="1 2">
    <name type="scientific">Kipferlia bialata</name>
    <dbReference type="NCBI Taxonomy" id="797122"/>
    <lineage>
        <taxon>Eukaryota</taxon>
        <taxon>Metamonada</taxon>
        <taxon>Carpediemonas-like organisms</taxon>
        <taxon>Kipferlia</taxon>
    </lineage>
</organism>
<gene>
    <name evidence="1" type="ORF">KIPB_006059</name>
</gene>
<keyword evidence="2" id="KW-1185">Reference proteome</keyword>
<dbReference type="EMBL" id="BDIP01001508">
    <property type="protein sequence ID" value="GCA62828.1"/>
    <property type="molecule type" value="Genomic_DNA"/>
</dbReference>
<reference evidence="1 2" key="1">
    <citation type="journal article" date="2018" name="PLoS ONE">
        <title>The draft genome of Kipferlia bialata reveals reductive genome evolution in fornicate parasites.</title>
        <authorList>
            <person name="Tanifuji G."/>
            <person name="Takabayashi S."/>
            <person name="Kume K."/>
            <person name="Takagi M."/>
            <person name="Nakayama T."/>
            <person name="Kamikawa R."/>
            <person name="Inagaki Y."/>
            <person name="Hashimoto T."/>
        </authorList>
    </citation>
    <scope>NUCLEOTIDE SEQUENCE [LARGE SCALE GENOMIC DNA]</scope>
    <source>
        <strain evidence="1">NY0173</strain>
    </source>
</reference>